<dbReference type="AlphaFoldDB" id="A0A1I1MZQ7"/>
<proteinExistence type="predicted"/>
<protein>
    <submittedName>
        <fullName evidence="1">Transport and Golgi organisation 2</fullName>
    </submittedName>
</protein>
<evidence type="ECO:0000313" key="2">
    <source>
        <dbReference type="Proteomes" id="UP000199438"/>
    </source>
</evidence>
<dbReference type="RefSeq" id="WP_092544748.1">
    <property type="nucleotide sequence ID" value="NZ_FOKV01000010.1"/>
</dbReference>
<dbReference type="Pfam" id="PF05742">
    <property type="entry name" value="TANGO2"/>
    <property type="match status" value="1"/>
</dbReference>
<dbReference type="InterPro" id="IPR008551">
    <property type="entry name" value="TANGO2"/>
</dbReference>
<organism evidence="1 2">
    <name type="scientific">Zunongwangia mangrovi</name>
    <dbReference type="NCBI Taxonomy" id="1334022"/>
    <lineage>
        <taxon>Bacteria</taxon>
        <taxon>Pseudomonadati</taxon>
        <taxon>Bacteroidota</taxon>
        <taxon>Flavobacteriia</taxon>
        <taxon>Flavobacteriales</taxon>
        <taxon>Flavobacteriaceae</taxon>
        <taxon>Zunongwangia</taxon>
    </lineage>
</organism>
<dbReference type="PANTHER" id="PTHR17985">
    <property type="entry name" value="SER/THR-RICH PROTEIN T10 IN DGCR REGION"/>
    <property type="match status" value="1"/>
</dbReference>
<keyword evidence="2" id="KW-1185">Reference proteome</keyword>
<gene>
    <name evidence="1" type="ORF">SAMN04487907_11062</name>
</gene>
<sequence>MCTVSIFPREKHLKSFVLSFNRDEAIERQTYPPKKDNVNGCEMLFPKDAVAGGTWLGVSEHKRLVGIMNGEFKAHKRNPPYRKSRGVVVKEFLAAEDVKMYAENYDFEGIEPFTMLCVDWSSDLIIIEIVWDAKRLHVKNIPLKPRIWSSSPLYNSAMKEQRVNWFNDFRNATETTSEITAEAIWDFHHKAGIGDSEIDLIVDRGFLKTQSISQIEISEKRKQFKYEELSTGKITTIDLEDLV</sequence>
<dbReference type="Proteomes" id="UP000199438">
    <property type="component" value="Unassembled WGS sequence"/>
</dbReference>
<dbReference type="PANTHER" id="PTHR17985:SF8">
    <property type="entry name" value="TRANSPORT AND GOLGI ORGANIZATION PROTEIN 2 HOMOLOG"/>
    <property type="match status" value="1"/>
</dbReference>
<evidence type="ECO:0000313" key="1">
    <source>
        <dbReference type="EMBL" id="SFC87030.1"/>
    </source>
</evidence>
<accession>A0A1I1MZQ7</accession>
<dbReference type="EMBL" id="FOKV01000010">
    <property type="protein sequence ID" value="SFC87030.1"/>
    <property type="molecule type" value="Genomic_DNA"/>
</dbReference>
<reference evidence="2" key="1">
    <citation type="submission" date="2016-10" db="EMBL/GenBank/DDBJ databases">
        <authorList>
            <person name="Varghese N."/>
            <person name="Submissions S."/>
        </authorList>
    </citation>
    <scope>NUCLEOTIDE SEQUENCE [LARGE SCALE GENOMIC DNA]</scope>
    <source>
        <strain evidence="2">DSM 24499</strain>
    </source>
</reference>
<dbReference type="OrthoDB" id="4380123at2"/>
<dbReference type="STRING" id="1334022.SAMN04487907_11062"/>
<name>A0A1I1MZQ7_9FLAO</name>